<dbReference type="SUPFAM" id="SSF109604">
    <property type="entry name" value="HD-domain/PDEase-like"/>
    <property type="match status" value="1"/>
</dbReference>
<dbReference type="PANTHER" id="PTHR33594">
    <property type="entry name" value="SUPERFAMILY HYDROLASE, PUTATIVE (AFU_ORTHOLOGUE AFUA_1G03035)-RELATED"/>
    <property type="match status" value="1"/>
</dbReference>
<dbReference type="Gene3D" id="1.10.472.50">
    <property type="entry name" value="HD-domain/PDEase-like"/>
    <property type="match status" value="1"/>
</dbReference>
<keyword evidence="3" id="KW-1185">Reference proteome</keyword>
<gene>
    <name evidence="2" type="ORF">ACFQ4L_01845</name>
</gene>
<evidence type="ECO:0000259" key="1">
    <source>
        <dbReference type="SMART" id="SM00471"/>
    </source>
</evidence>
<dbReference type="SMART" id="SM00471">
    <property type="entry name" value="HDc"/>
    <property type="match status" value="1"/>
</dbReference>
<accession>A0ABW4DNL0</accession>
<dbReference type="Proteomes" id="UP001597244">
    <property type="component" value="Unassembled WGS sequence"/>
</dbReference>
<reference evidence="3" key="1">
    <citation type="journal article" date="2019" name="Int. J. Syst. Evol. Microbiol.">
        <title>The Global Catalogue of Microorganisms (GCM) 10K type strain sequencing project: providing services to taxonomists for standard genome sequencing and annotation.</title>
        <authorList>
            <consortium name="The Broad Institute Genomics Platform"/>
            <consortium name="The Broad Institute Genome Sequencing Center for Infectious Disease"/>
            <person name="Wu L."/>
            <person name="Ma J."/>
        </authorList>
    </citation>
    <scope>NUCLEOTIDE SEQUENCE [LARGE SCALE GENOMIC DNA]</scope>
    <source>
        <strain evidence="3">CCM 8951</strain>
    </source>
</reference>
<evidence type="ECO:0000313" key="2">
    <source>
        <dbReference type="EMBL" id="MFD1464835.1"/>
    </source>
</evidence>
<dbReference type="RefSeq" id="WP_125576009.1">
    <property type="nucleotide sequence ID" value="NZ_JBHTOF010000020.1"/>
</dbReference>
<comment type="caution">
    <text evidence="2">The sequence shown here is derived from an EMBL/GenBank/DDBJ whole genome shotgun (WGS) entry which is preliminary data.</text>
</comment>
<dbReference type="EMBL" id="JBHTOF010000020">
    <property type="protein sequence ID" value="MFD1464835.1"/>
    <property type="molecule type" value="Genomic_DNA"/>
</dbReference>
<sequence length="213" mass="24173">MVDLKLIQEFVKSRMGADHSGHDVAHIQRVANLCAHLLAAHPEADHIIVLAAAWTHDILDDKLVDDIEPVRQRLLVTYTAAGLTEEQVGTITEIITHMSFSKNLKHHYQLSIEGQIVQDADRLDALGAIGIGRAFYYGAHTGAPMFDPQIEPRTDLTKKDYRQKSPVINHFYEKLFKLGDLMNTPEAKQLAEQRIQVMQNFVTEFKAEWEFKS</sequence>
<dbReference type="InterPro" id="IPR006674">
    <property type="entry name" value="HD_domain"/>
</dbReference>
<dbReference type="CDD" id="cd00077">
    <property type="entry name" value="HDc"/>
    <property type="match status" value="1"/>
</dbReference>
<dbReference type="PANTHER" id="PTHR33594:SF1">
    <property type="entry name" value="HD_PDEASE DOMAIN-CONTAINING PROTEIN"/>
    <property type="match status" value="1"/>
</dbReference>
<name>A0ABW4DNL0_9LACO</name>
<feature type="domain" description="HD/PDEase" evidence="1">
    <location>
        <begin position="19"/>
        <end position="135"/>
    </location>
</feature>
<evidence type="ECO:0000313" key="3">
    <source>
        <dbReference type="Proteomes" id="UP001597244"/>
    </source>
</evidence>
<dbReference type="InterPro" id="IPR003607">
    <property type="entry name" value="HD/PDEase_dom"/>
</dbReference>
<organism evidence="2 3">
    <name type="scientific">Lapidilactobacillus mulanensis</name>
    <dbReference type="NCBI Taxonomy" id="2485999"/>
    <lineage>
        <taxon>Bacteria</taxon>
        <taxon>Bacillati</taxon>
        <taxon>Bacillota</taxon>
        <taxon>Bacilli</taxon>
        <taxon>Lactobacillales</taxon>
        <taxon>Lactobacillaceae</taxon>
        <taxon>Lapidilactobacillus</taxon>
    </lineage>
</organism>
<dbReference type="Pfam" id="PF01966">
    <property type="entry name" value="HD"/>
    <property type="match status" value="1"/>
</dbReference>
<dbReference type="Gene3D" id="1.20.58.1910">
    <property type="match status" value="1"/>
</dbReference>
<protein>
    <submittedName>
        <fullName evidence="2">HD domain-containing protein</fullName>
    </submittedName>
</protein>
<proteinExistence type="predicted"/>